<feature type="domain" description="Reverse transcriptase" evidence="1">
    <location>
        <begin position="103"/>
        <end position="189"/>
    </location>
</feature>
<name>A0AA88LDS2_ARTSF</name>
<comment type="caution">
    <text evidence="2">The sequence shown here is derived from an EMBL/GenBank/DDBJ whole genome shotgun (WGS) entry which is preliminary data.</text>
</comment>
<evidence type="ECO:0000259" key="1">
    <source>
        <dbReference type="Pfam" id="PF00078"/>
    </source>
</evidence>
<evidence type="ECO:0000313" key="3">
    <source>
        <dbReference type="Proteomes" id="UP001187531"/>
    </source>
</evidence>
<accession>A0AA88LDS2</accession>
<dbReference type="Proteomes" id="UP001187531">
    <property type="component" value="Unassembled WGS sequence"/>
</dbReference>
<dbReference type="Pfam" id="PF00078">
    <property type="entry name" value="RVT_1"/>
    <property type="match status" value="1"/>
</dbReference>
<dbReference type="InterPro" id="IPR052560">
    <property type="entry name" value="RdDP_mobile_element"/>
</dbReference>
<reference evidence="2" key="1">
    <citation type="submission" date="2023-07" db="EMBL/GenBank/DDBJ databases">
        <title>Chromosome-level genome assembly of Artemia franciscana.</title>
        <authorList>
            <person name="Jo E."/>
        </authorList>
    </citation>
    <scope>NUCLEOTIDE SEQUENCE</scope>
    <source>
        <tissue evidence="2">Whole body</tissue>
    </source>
</reference>
<sequence>MLLSAPLKFPTSKYIDEGQQPKSLRHQDDLLKAFAKDELNVDIQNLNIPSTPGVDKVDNLWLIKRPEEFRIRILMVFNQCWLNSTFPQILKPTIIKTVFEMQKPSNDTKSYRPISILLCLGKLLEKIVYKRLEWIMEKNKLIQAEQTGFRKHHSTLDNMVRLKFFIKTGFEEGKISVEVLYDFEGAYNNGAILSTLLFLLFVSDLKTSTTVDIRGMFADNLLTYYKNNSIEEASKSAKTTLEEIHQYSKDHGVPLPTEKAKVIVFHRERNPSQIQRSG</sequence>
<dbReference type="AlphaFoldDB" id="A0AA88LDS2"/>
<dbReference type="PANTHER" id="PTHR36688">
    <property type="entry name" value="ENDO/EXONUCLEASE/PHOSPHATASE DOMAIN-CONTAINING PROTEIN"/>
    <property type="match status" value="1"/>
</dbReference>
<gene>
    <name evidence="2" type="ORF">QYM36_007551</name>
</gene>
<dbReference type="PANTHER" id="PTHR36688:SF1">
    <property type="entry name" value="ENDONUCLEASE_EXONUCLEASE_PHOSPHATASE DOMAIN-CONTAINING PROTEIN"/>
    <property type="match status" value="1"/>
</dbReference>
<keyword evidence="3" id="KW-1185">Reference proteome</keyword>
<evidence type="ECO:0000313" key="2">
    <source>
        <dbReference type="EMBL" id="KAK2726747.1"/>
    </source>
</evidence>
<dbReference type="InterPro" id="IPR000477">
    <property type="entry name" value="RT_dom"/>
</dbReference>
<dbReference type="EMBL" id="JAVRJZ010000001">
    <property type="protein sequence ID" value="KAK2726747.1"/>
    <property type="molecule type" value="Genomic_DNA"/>
</dbReference>
<organism evidence="2 3">
    <name type="scientific">Artemia franciscana</name>
    <name type="common">Brine shrimp</name>
    <name type="synonym">Artemia sanfranciscana</name>
    <dbReference type="NCBI Taxonomy" id="6661"/>
    <lineage>
        <taxon>Eukaryota</taxon>
        <taxon>Metazoa</taxon>
        <taxon>Ecdysozoa</taxon>
        <taxon>Arthropoda</taxon>
        <taxon>Crustacea</taxon>
        <taxon>Branchiopoda</taxon>
        <taxon>Anostraca</taxon>
        <taxon>Artemiidae</taxon>
        <taxon>Artemia</taxon>
    </lineage>
</organism>
<protein>
    <recommendedName>
        <fullName evidence="1">Reverse transcriptase domain-containing protein</fullName>
    </recommendedName>
</protein>
<proteinExistence type="predicted"/>